<evidence type="ECO:0000256" key="1">
    <source>
        <dbReference type="SAM" id="Coils"/>
    </source>
</evidence>
<feature type="domain" description="Glycosyltransferase 2-like" evidence="2">
    <location>
        <begin position="9"/>
        <end position="132"/>
    </location>
</feature>
<dbReference type="Pfam" id="PF00535">
    <property type="entry name" value="Glycos_transf_2"/>
    <property type="match status" value="1"/>
</dbReference>
<feature type="coiled-coil region" evidence="1">
    <location>
        <begin position="313"/>
        <end position="340"/>
    </location>
</feature>
<sequence length="355" mass="41769">MKRLTPTITVGMPVYNGTKYIEGALKCLQQQTFRDFEVIISVDGNDLATAEKCRPFLDDNRFRMIVHQERLDWFGNLNWLLKQPLGEFFCYRQHDDTTTADFFERLVRTAWEKPDAAAVYADCKWMGGRTGMDIAASIEGDTLHRLRQHIEQKEPMAVRGLLRRDAIRQAGLIRADEYRGLSEIFVWLAKVLRWGSFIRIPETLYYRLDHEENYHKQWFEWPDERKRGSWTTLYTGLLEAVMPVCSTAEERFFFHQFILDRIAVIRPNQSYHYLAHSPHAGGSLMIECLQRLATEGSMHLLELPAILQSNEYDRALSAEIKTLREKNSKLEADLLAFRREQMRPREKIRRFFGIR</sequence>
<organism evidence="3 4">
    <name type="scientific">Mesorhizobium ciceri</name>
    <dbReference type="NCBI Taxonomy" id="39645"/>
    <lineage>
        <taxon>Bacteria</taxon>
        <taxon>Pseudomonadati</taxon>
        <taxon>Pseudomonadota</taxon>
        <taxon>Alphaproteobacteria</taxon>
        <taxon>Hyphomicrobiales</taxon>
        <taxon>Phyllobacteriaceae</taxon>
        <taxon>Mesorhizobium</taxon>
    </lineage>
</organism>
<proteinExistence type="predicted"/>
<evidence type="ECO:0000313" key="3">
    <source>
        <dbReference type="EMBL" id="UTU52998.1"/>
    </source>
</evidence>
<accession>A0AB38TDX0</accession>
<dbReference type="PANTHER" id="PTHR43685:SF2">
    <property type="entry name" value="GLYCOSYLTRANSFERASE 2-LIKE DOMAIN-CONTAINING PROTEIN"/>
    <property type="match status" value="1"/>
</dbReference>
<dbReference type="InterPro" id="IPR001173">
    <property type="entry name" value="Glyco_trans_2-like"/>
</dbReference>
<dbReference type="Gene3D" id="3.90.550.10">
    <property type="entry name" value="Spore Coat Polysaccharide Biosynthesis Protein SpsA, Chain A"/>
    <property type="match status" value="1"/>
</dbReference>
<gene>
    <name evidence="3" type="ORF">LRP29_05990</name>
</gene>
<reference evidence="3 4" key="1">
    <citation type="journal article" date="2022" name="Microbiol. Resour. Announc.">
        <title>Complete Genome Sequence of Mesorhizobium ciceri Strain R30, a Rhizobium Used as a Commercial Inoculant for Chickpea in Argentina.</title>
        <authorList>
            <person name="Foresto E."/>
            <person name="Revale S."/>
            <person name="Primo E."/>
            <person name="Nievas F."/>
            <person name="Carezzano E."/>
            <person name="Puente M."/>
            <person name="Alzari P."/>
            <person name="Mart M."/>
            <person name="Ben-Assaya M."/>
            <person name="Mornico D."/>
            <person name="Santoro M."/>
            <person name="Mart F."/>
            <person name="Giordano W."/>
            <person name="Bogino P."/>
        </authorList>
    </citation>
    <scope>NUCLEOTIDE SEQUENCE [LARGE SCALE GENOMIC DNA]</scope>
    <source>
        <strain evidence="3 4">R30</strain>
    </source>
</reference>
<evidence type="ECO:0000259" key="2">
    <source>
        <dbReference type="Pfam" id="PF00535"/>
    </source>
</evidence>
<dbReference type="SUPFAM" id="SSF53448">
    <property type="entry name" value="Nucleotide-diphospho-sugar transferases"/>
    <property type="match status" value="1"/>
</dbReference>
<keyword evidence="4" id="KW-1185">Reference proteome</keyword>
<dbReference type="InterPro" id="IPR029044">
    <property type="entry name" value="Nucleotide-diphossugar_trans"/>
</dbReference>
<dbReference type="InterPro" id="IPR050834">
    <property type="entry name" value="Glycosyltransf_2"/>
</dbReference>
<keyword evidence="1" id="KW-0175">Coiled coil</keyword>
<name>A0AB38TDX0_9HYPH</name>
<dbReference type="AlphaFoldDB" id="A0AB38TDX0"/>
<dbReference type="Proteomes" id="UP001060070">
    <property type="component" value="Chromosome"/>
</dbReference>
<evidence type="ECO:0000313" key="4">
    <source>
        <dbReference type="Proteomes" id="UP001060070"/>
    </source>
</evidence>
<dbReference type="EMBL" id="CP088147">
    <property type="protein sequence ID" value="UTU52998.1"/>
    <property type="molecule type" value="Genomic_DNA"/>
</dbReference>
<dbReference type="CDD" id="cd00761">
    <property type="entry name" value="Glyco_tranf_GTA_type"/>
    <property type="match status" value="1"/>
</dbReference>
<dbReference type="RefSeq" id="WP_081714345.1">
    <property type="nucleotide sequence ID" value="NZ_CP088147.1"/>
</dbReference>
<protein>
    <submittedName>
        <fullName evidence="3">Glycosyltransferase family 2 protein</fullName>
    </submittedName>
</protein>
<dbReference type="PANTHER" id="PTHR43685">
    <property type="entry name" value="GLYCOSYLTRANSFERASE"/>
    <property type="match status" value="1"/>
</dbReference>